<evidence type="ECO:0000313" key="2">
    <source>
        <dbReference type="Proteomes" id="UP001255601"/>
    </source>
</evidence>
<dbReference type="EMBL" id="JAVIZC010000001">
    <property type="protein sequence ID" value="MDR6100360.1"/>
    <property type="molecule type" value="Genomic_DNA"/>
</dbReference>
<organism evidence="1 2">
    <name type="scientific">Agrobacterium larrymoorei</name>
    <dbReference type="NCBI Taxonomy" id="160699"/>
    <lineage>
        <taxon>Bacteria</taxon>
        <taxon>Pseudomonadati</taxon>
        <taxon>Pseudomonadota</taxon>
        <taxon>Alphaproteobacteria</taxon>
        <taxon>Hyphomicrobiales</taxon>
        <taxon>Rhizobiaceae</taxon>
        <taxon>Rhizobium/Agrobacterium group</taxon>
        <taxon>Agrobacterium</taxon>
    </lineage>
</organism>
<gene>
    <name evidence="1" type="ORF">QE369_000538</name>
</gene>
<protein>
    <submittedName>
        <fullName evidence="1">Uncharacterized protein</fullName>
    </submittedName>
</protein>
<dbReference type="AlphaFoldDB" id="A0AAJ2EPN4"/>
<proteinExistence type="predicted"/>
<dbReference type="Proteomes" id="UP001255601">
    <property type="component" value="Unassembled WGS sequence"/>
</dbReference>
<sequence length="37" mass="4117">MNDAGHHWMTLVLPLMLPGMPKAFHRSEKIGAICSIL</sequence>
<evidence type="ECO:0000313" key="1">
    <source>
        <dbReference type="EMBL" id="MDR6100360.1"/>
    </source>
</evidence>
<name>A0AAJ2EPN4_9HYPH</name>
<comment type="caution">
    <text evidence="1">The sequence shown here is derived from an EMBL/GenBank/DDBJ whole genome shotgun (WGS) entry which is preliminary data.</text>
</comment>
<accession>A0AAJ2EPN4</accession>
<reference evidence="1" key="1">
    <citation type="submission" date="2023-08" db="EMBL/GenBank/DDBJ databases">
        <title>Functional and genomic diversity of the sorghum phyllosphere microbiome.</title>
        <authorList>
            <person name="Shade A."/>
        </authorList>
    </citation>
    <scope>NUCLEOTIDE SEQUENCE</scope>
    <source>
        <strain evidence="1">SORGH_AS_0974</strain>
    </source>
</reference>